<keyword evidence="2" id="KW-1185">Reference proteome</keyword>
<dbReference type="Proteomes" id="UP000252100">
    <property type="component" value="Chromosome"/>
</dbReference>
<sequence length="261" mass="30014">MALDEEFNTLKSKKDDLGILTIYLNTDLSEHDEWKIRLKNGIKRLEEYAEKSDEKESKKALQNLLREANAYIYDQQKNMQKSLVLFASADGDIWTATTLQVPVESSFHWDTQADTAQLEELQEKYPATGIIVTQQRDVTLIDVALGEVRDEKKFSWDLEKEDWIDYDDQSSPPSAADTSIDDFQRRFEENQHRWYKNLAPVLTNELKNRGLNGSYFVGSKESVSELTQHISDSYINGKIAKNLGSKPAHEIIDQVYGSDIR</sequence>
<evidence type="ECO:0000313" key="1">
    <source>
        <dbReference type="EMBL" id="AXF57623.1"/>
    </source>
</evidence>
<accession>A0A345C342</accession>
<protein>
    <recommendedName>
        <fullName evidence="3">Antiporter</fullName>
    </recommendedName>
</protein>
<evidence type="ECO:0008006" key="3">
    <source>
        <dbReference type="Google" id="ProtNLM"/>
    </source>
</evidence>
<dbReference type="KEGG" id="rue:DT065_17605"/>
<dbReference type="EMBL" id="CP031092">
    <property type="protein sequence ID" value="AXF57623.1"/>
    <property type="molecule type" value="Genomic_DNA"/>
</dbReference>
<dbReference type="InterPro" id="IPR040983">
    <property type="entry name" value="Bact_RF_family5"/>
</dbReference>
<name>A0A345C342_9BACI</name>
<dbReference type="RefSeq" id="WP_114375616.1">
    <property type="nucleotide sequence ID" value="NZ_CP031092.1"/>
</dbReference>
<reference evidence="1 2" key="1">
    <citation type="journal article" date="2018" name="J. Microbiol.">
        <title>Salicibibacter kimchii gen. nov., sp. nov., a moderately halophilic and alkalitolerant bacterium in the family Bacillaceae, isolated from kimchi.</title>
        <authorList>
            <person name="Jang J.Y."/>
            <person name="Oh Y.J."/>
            <person name="Lim S.K."/>
            <person name="Park H.K."/>
            <person name="Lee C."/>
            <person name="Kim J.Y."/>
            <person name="Lee M.A."/>
            <person name="Choi H.J."/>
        </authorList>
    </citation>
    <scope>NUCLEOTIDE SEQUENCE [LARGE SCALE GENOMIC DNA]</scope>
    <source>
        <strain evidence="1 2">NKC1-1</strain>
    </source>
</reference>
<gene>
    <name evidence="1" type="ORF">DT065_17605</name>
</gene>
<dbReference type="Pfam" id="PF18846">
    <property type="entry name" value="baeRF_family5"/>
    <property type="match status" value="1"/>
</dbReference>
<evidence type="ECO:0000313" key="2">
    <source>
        <dbReference type="Proteomes" id="UP000252100"/>
    </source>
</evidence>
<dbReference type="OrthoDB" id="5241360at2"/>
<dbReference type="AlphaFoldDB" id="A0A345C342"/>
<organism evidence="1 2">
    <name type="scientific">Salicibibacter kimchii</name>
    <dbReference type="NCBI Taxonomy" id="2099786"/>
    <lineage>
        <taxon>Bacteria</taxon>
        <taxon>Bacillati</taxon>
        <taxon>Bacillota</taxon>
        <taxon>Bacilli</taxon>
        <taxon>Bacillales</taxon>
        <taxon>Bacillaceae</taxon>
        <taxon>Salicibibacter</taxon>
    </lineage>
</organism>
<proteinExistence type="predicted"/>